<dbReference type="InterPro" id="IPR032675">
    <property type="entry name" value="LRR_dom_sf"/>
</dbReference>
<name>A0A9N8HBS1_9STRA</name>
<dbReference type="SUPFAM" id="SSF52047">
    <property type="entry name" value="RNI-like"/>
    <property type="match status" value="1"/>
</dbReference>
<dbReference type="AlphaFoldDB" id="A0A9N8HBS1"/>
<gene>
    <name evidence="2" type="ORF">SEMRO_350_G123660.1</name>
</gene>
<comment type="caution">
    <text evidence="2">The sequence shown here is derived from an EMBL/GenBank/DDBJ whole genome shotgun (WGS) entry which is preliminary data.</text>
</comment>
<feature type="region of interest" description="Disordered" evidence="1">
    <location>
        <begin position="323"/>
        <end position="351"/>
    </location>
</feature>
<evidence type="ECO:0000313" key="2">
    <source>
        <dbReference type="EMBL" id="CAB9508511.1"/>
    </source>
</evidence>
<proteinExistence type="predicted"/>
<keyword evidence="3" id="KW-1185">Reference proteome</keyword>
<organism evidence="2 3">
    <name type="scientific">Seminavis robusta</name>
    <dbReference type="NCBI Taxonomy" id="568900"/>
    <lineage>
        <taxon>Eukaryota</taxon>
        <taxon>Sar</taxon>
        <taxon>Stramenopiles</taxon>
        <taxon>Ochrophyta</taxon>
        <taxon>Bacillariophyta</taxon>
        <taxon>Bacillariophyceae</taxon>
        <taxon>Bacillariophycidae</taxon>
        <taxon>Naviculales</taxon>
        <taxon>Naviculaceae</taxon>
        <taxon>Seminavis</taxon>
    </lineage>
</organism>
<dbReference type="Gene3D" id="3.80.10.10">
    <property type="entry name" value="Ribonuclease Inhibitor"/>
    <property type="match status" value="1"/>
</dbReference>
<evidence type="ECO:0000313" key="3">
    <source>
        <dbReference type="Proteomes" id="UP001153069"/>
    </source>
</evidence>
<dbReference type="EMBL" id="CAICTM010000349">
    <property type="protein sequence ID" value="CAB9508511.1"/>
    <property type="molecule type" value="Genomic_DNA"/>
</dbReference>
<reference evidence="2" key="1">
    <citation type="submission" date="2020-06" db="EMBL/GenBank/DDBJ databases">
        <authorList>
            <consortium name="Plant Systems Biology data submission"/>
        </authorList>
    </citation>
    <scope>NUCLEOTIDE SEQUENCE</scope>
    <source>
        <strain evidence="2">D6</strain>
    </source>
</reference>
<evidence type="ECO:0000256" key="1">
    <source>
        <dbReference type="SAM" id="MobiDB-lite"/>
    </source>
</evidence>
<dbReference type="Proteomes" id="UP001153069">
    <property type="component" value="Unassembled WGS sequence"/>
</dbReference>
<sequence>MSFFSMFNPFAFLYRQQRRNSLHSGGVPLDVIDGVVELRTLDLEMQSLEYENFLVCLPSLIAASPELETINFDSALVSTFSGLPHLNLRHLVQDAIASACPTLKRMHCRLLDPSDADLLALFISQCKSLERLSLVYTDDPGIDYFDERDFVFYERDPFLKDPNNYFEPIKRAIRDHPMLKSFVLLGEEGGQGNCSLDVPKLILDLPHLESIEFKRLNFPDDDCEYWERITAAVEAHDNLKSFGIEAESMRNKQKGFFSDHLHDRIVNKLAINRAKAMLFRNWVVTLTAFRHNPAVVDYLIDSGVPGGGGAILWAEAVLQGLKAPEETREETREEKEEKQIQRHKKEEKAAIRKEPTKTIFWTRHVPIDQLIDFEDCCTFAHKDD</sequence>
<accession>A0A9N8HBS1</accession>
<protein>
    <submittedName>
        <fullName evidence="2">Uncharacterized protein</fullName>
    </submittedName>
</protein>